<dbReference type="Proteomes" id="UP001283361">
    <property type="component" value="Unassembled WGS sequence"/>
</dbReference>
<gene>
    <name evidence="1" type="ORF">RRG08_026765</name>
</gene>
<proteinExistence type="predicted"/>
<accession>A0AAE1ASC2</accession>
<evidence type="ECO:0000313" key="1">
    <source>
        <dbReference type="EMBL" id="KAK3791862.1"/>
    </source>
</evidence>
<organism evidence="1 2">
    <name type="scientific">Elysia crispata</name>
    <name type="common">lettuce slug</name>
    <dbReference type="NCBI Taxonomy" id="231223"/>
    <lineage>
        <taxon>Eukaryota</taxon>
        <taxon>Metazoa</taxon>
        <taxon>Spiralia</taxon>
        <taxon>Lophotrochozoa</taxon>
        <taxon>Mollusca</taxon>
        <taxon>Gastropoda</taxon>
        <taxon>Heterobranchia</taxon>
        <taxon>Euthyneura</taxon>
        <taxon>Panpulmonata</taxon>
        <taxon>Sacoglossa</taxon>
        <taxon>Placobranchoidea</taxon>
        <taxon>Plakobranchidae</taxon>
        <taxon>Elysia</taxon>
    </lineage>
</organism>
<sequence length="74" mass="8423">MKTTDLALGCRPLKSDPPQGLIAKLRNRPGDYKMSTKWTRRCFEVRYTLLSAACGENGPANHIKKEENEINKLF</sequence>
<name>A0AAE1ASC2_9GAST</name>
<keyword evidence="2" id="KW-1185">Reference proteome</keyword>
<comment type="caution">
    <text evidence="1">The sequence shown here is derived from an EMBL/GenBank/DDBJ whole genome shotgun (WGS) entry which is preliminary data.</text>
</comment>
<evidence type="ECO:0000313" key="2">
    <source>
        <dbReference type="Proteomes" id="UP001283361"/>
    </source>
</evidence>
<reference evidence="1" key="1">
    <citation type="journal article" date="2023" name="G3 (Bethesda)">
        <title>A reference genome for the long-term kleptoplast-retaining sea slug Elysia crispata morphotype clarki.</title>
        <authorList>
            <person name="Eastman K.E."/>
            <person name="Pendleton A.L."/>
            <person name="Shaikh M.A."/>
            <person name="Suttiyut T."/>
            <person name="Ogas R."/>
            <person name="Tomko P."/>
            <person name="Gavelis G."/>
            <person name="Widhalm J.R."/>
            <person name="Wisecaver J.H."/>
        </authorList>
    </citation>
    <scope>NUCLEOTIDE SEQUENCE</scope>
    <source>
        <strain evidence="1">ECLA1</strain>
    </source>
</reference>
<dbReference type="EMBL" id="JAWDGP010001428">
    <property type="protein sequence ID" value="KAK3791862.1"/>
    <property type="molecule type" value="Genomic_DNA"/>
</dbReference>
<protein>
    <submittedName>
        <fullName evidence="1">Uncharacterized protein</fullName>
    </submittedName>
</protein>
<dbReference type="AlphaFoldDB" id="A0AAE1ASC2"/>